<sequence>MALDSTTIAPPATLDKRKLLLRDSITFLTLALIALVLYGVTTLLFHSFESHREDLGKRWSQRGEQAIQQGRPAEAIIDLRAALTYAPDDEPYQLLLAQALANDGRTDEATAYYEAFHEAHPGDGNINLQLARLARKKGTAHEAIDFYRASIFGAWQGDAITRRREVRLELAAYLIDQHELPLARAELLIAAGNTPDTAASDLTLAEMFEQSGDPDNAYTYYRKYGARPEPRRRH</sequence>
<dbReference type="PANTHER" id="PTHR45586:SF14">
    <property type="entry name" value="TETRATRICOPEPTIDE TPR_2 REPEAT PROTEIN"/>
    <property type="match status" value="1"/>
</dbReference>
<accession>E8X682</accession>
<dbReference type="Gene3D" id="1.25.40.10">
    <property type="entry name" value="Tetratricopeptide repeat domain"/>
    <property type="match status" value="1"/>
</dbReference>
<dbReference type="RefSeq" id="WP_013572878.1">
    <property type="nucleotide sequence ID" value="NC_015057.1"/>
</dbReference>
<dbReference type="SMART" id="SM00028">
    <property type="entry name" value="TPR"/>
    <property type="match status" value="2"/>
</dbReference>
<keyword evidence="3" id="KW-1133">Transmembrane helix</keyword>
<feature type="transmembrane region" description="Helical" evidence="3">
    <location>
        <begin position="25"/>
        <end position="48"/>
    </location>
</feature>
<dbReference type="Pfam" id="PF13432">
    <property type="entry name" value="TPR_16"/>
    <property type="match status" value="1"/>
</dbReference>
<evidence type="ECO:0000313" key="4">
    <source>
        <dbReference type="EMBL" id="ADW70966.1"/>
    </source>
</evidence>
<keyword evidence="5" id="KW-1185">Reference proteome</keyword>
<geneLocation type="plasmid" evidence="4 5">
    <name>pACIX901</name>
</geneLocation>
<keyword evidence="1" id="KW-0677">Repeat</keyword>
<evidence type="ECO:0000256" key="2">
    <source>
        <dbReference type="ARBA" id="ARBA00022803"/>
    </source>
</evidence>
<evidence type="ECO:0000256" key="3">
    <source>
        <dbReference type="SAM" id="Phobius"/>
    </source>
</evidence>
<protein>
    <submittedName>
        <fullName evidence="4">Tetratricopeptide repeat</fullName>
    </submittedName>
</protein>
<dbReference type="InterPro" id="IPR011990">
    <property type="entry name" value="TPR-like_helical_dom_sf"/>
</dbReference>
<dbReference type="HOGENOM" id="CLU_1183701_0_0_0"/>
<name>E8X682_GRATM</name>
<dbReference type="SUPFAM" id="SSF48452">
    <property type="entry name" value="TPR-like"/>
    <property type="match status" value="1"/>
</dbReference>
<reference evidence="5" key="1">
    <citation type="submission" date="2011-01" db="EMBL/GenBank/DDBJ databases">
        <title>Complete sequence of plasmid1 of Acidobacterium sp. MP5ACTX9.</title>
        <authorList>
            <consortium name="US DOE Joint Genome Institute"/>
            <person name="Lucas S."/>
            <person name="Copeland A."/>
            <person name="Lapidus A."/>
            <person name="Cheng J.-F."/>
            <person name="Goodwin L."/>
            <person name="Pitluck S."/>
            <person name="Teshima H."/>
            <person name="Detter J.C."/>
            <person name="Han C."/>
            <person name="Tapia R."/>
            <person name="Land M."/>
            <person name="Hauser L."/>
            <person name="Kyrpides N."/>
            <person name="Ivanova N."/>
            <person name="Ovchinnikova G."/>
            <person name="Pagani I."/>
            <person name="Rawat S.R."/>
            <person name="Mannisto M."/>
            <person name="Haggblom M.M."/>
            <person name="Woyke T."/>
        </authorList>
    </citation>
    <scope>NUCLEOTIDE SEQUENCE [LARGE SCALE GENOMIC DNA]</scope>
    <source>
        <strain evidence="5">MP5ACTX9</strain>
        <plasmid evidence="5">Plasmid pACIX901</plasmid>
    </source>
</reference>
<dbReference type="EMBL" id="CP002481">
    <property type="protein sequence ID" value="ADW70966.1"/>
    <property type="molecule type" value="Genomic_DNA"/>
</dbReference>
<keyword evidence="2" id="KW-0802">TPR repeat</keyword>
<dbReference type="AlphaFoldDB" id="E8X682"/>
<keyword evidence="4" id="KW-0614">Plasmid</keyword>
<gene>
    <name evidence="4" type="ordered locus">AciX9_4187</name>
</gene>
<evidence type="ECO:0000256" key="1">
    <source>
        <dbReference type="ARBA" id="ARBA00022737"/>
    </source>
</evidence>
<dbReference type="PANTHER" id="PTHR45586">
    <property type="entry name" value="TPR REPEAT-CONTAINING PROTEIN PA4667"/>
    <property type="match status" value="1"/>
</dbReference>
<dbReference type="InterPro" id="IPR019734">
    <property type="entry name" value="TPR_rpt"/>
</dbReference>
<dbReference type="Proteomes" id="UP000000343">
    <property type="component" value="Plasmid pACIX901"/>
</dbReference>
<dbReference type="InterPro" id="IPR051012">
    <property type="entry name" value="CellSynth/LPSAsmb/PSIAsmb"/>
</dbReference>
<keyword evidence="3" id="KW-0472">Membrane</keyword>
<dbReference type="OrthoDB" id="109876at2"/>
<organism evidence="5">
    <name type="scientific">Granulicella tundricola (strain ATCC BAA-1859 / DSM 23138 / MP5ACTX9)</name>
    <dbReference type="NCBI Taxonomy" id="1198114"/>
    <lineage>
        <taxon>Bacteria</taxon>
        <taxon>Pseudomonadati</taxon>
        <taxon>Acidobacteriota</taxon>
        <taxon>Terriglobia</taxon>
        <taxon>Terriglobales</taxon>
        <taxon>Acidobacteriaceae</taxon>
        <taxon>Granulicella</taxon>
    </lineage>
</organism>
<dbReference type="Pfam" id="PF13428">
    <property type="entry name" value="TPR_14"/>
    <property type="match status" value="1"/>
</dbReference>
<dbReference type="KEGG" id="acm:AciX9_4187"/>
<keyword evidence="3" id="KW-0812">Transmembrane</keyword>
<evidence type="ECO:0000313" key="5">
    <source>
        <dbReference type="Proteomes" id="UP000000343"/>
    </source>
</evidence>
<proteinExistence type="predicted"/>